<proteinExistence type="predicted"/>
<gene>
    <name evidence="1" type="ORF">AGERDE_LOCUS5370</name>
</gene>
<organism evidence="1 2">
    <name type="scientific">Ambispora gerdemannii</name>
    <dbReference type="NCBI Taxonomy" id="144530"/>
    <lineage>
        <taxon>Eukaryota</taxon>
        <taxon>Fungi</taxon>
        <taxon>Fungi incertae sedis</taxon>
        <taxon>Mucoromycota</taxon>
        <taxon>Glomeromycotina</taxon>
        <taxon>Glomeromycetes</taxon>
        <taxon>Archaeosporales</taxon>
        <taxon>Ambisporaceae</taxon>
        <taxon>Ambispora</taxon>
    </lineage>
</organism>
<name>A0A9N9FBS0_9GLOM</name>
<dbReference type="InterPro" id="IPR037238">
    <property type="entry name" value="YbiA-like_sf"/>
</dbReference>
<dbReference type="EMBL" id="CAJVPL010000715">
    <property type="protein sequence ID" value="CAG8523733.1"/>
    <property type="molecule type" value="Genomic_DNA"/>
</dbReference>
<keyword evidence="2" id="KW-1185">Reference proteome</keyword>
<comment type="caution">
    <text evidence="1">The sequence shown here is derived from an EMBL/GenBank/DDBJ whole genome shotgun (WGS) entry which is preliminary data.</text>
</comment>
<evidence type="ECO:0000313" key="1">
    <source>
        <dbReference type="EMBL" id="CAG8523733.1"/>
    </source>
</evidence>
<dbReference type="SUPFAM" id="SSF143990">
    <property type="entry name" value="YbiA-like"/>
    <property type="match status" value="1"/>
</dbReference>
<protein>
    <submittedName>
        <fullName evidence="1">968_t:CDS:1</fullName>
    </submittedName>
</protein>
<sequence length="487" mass="55750">MSLAYENDDVVSMPDSIASSTASAWTMFSKTSTHGVLAGNCSNLPNLPTISSALGVTTSNAINFNHTAFKYIHENIDENESNNFDISNIPKHQQNEFSSVLSTFKHELINELCETLKRHVLPEFLERFKEELVIDLRPFLISPFAQPIKMQQEKHQQQQLNFFPSPSISLPFIPPTPPHPIPISQNFKFAALFISFNPTFSLANIGIGIALRQRGFHPIIQYIPNAYPTDKTVLMIRDITINLWANNWRLVVFLICDPAEMINSARDAIRRMRIFFDKDTLRVVTVKLQMSIDTQAWCVNEFKKAGSNEIIVREEEMLQGIIKNCEQVSISSQTLNPQIPGEFRNSFPASVKIGEKVWVTVEHFVKAQLHYAQRNDWDRPSNPDGQTPRHRVLSIALWHKFTQHPKLTHKLLSTSPSQIDAYQNCADEDEAFYSDEFDSNQIFKSVNREIREKVFAKVIMDMSEEYGVKPKDKLWIVGGLEQELRLI</sequence>
<dbReference type="Proteomes" id="UP000789831">
    <property type="component" value="Unassembled WGS sequence"/>
</dbReference>
<evidence type="ECO:0000313" key="2">
    <source>
        <dbReference type="Proteomes" id="UP000789831"/>
    </source>
</evidence>
<reference evidence="1" key="1">
    <citation type="submission" date="2021-06" db="EMBL/GenBank/DDBJ databases">
        <authorList>
            <person name="Kallberg Y."/>
            <person name="Tangrot J."/>
            <person name="Rosling A."/>
        </authorList>
    </citation>
    <scope>NUCLEOTIDE SEQUENCE</scope>
    <source>
        <strain evidence="1">MT106</strain>
    </source>
</reference>
<dbReference type="Gene3D" id="1.10.357.40">
    <property type="entry name" value="YbiA-like"/>
    <property type="match status" value="1"/>
</dbReference>
<accession>A0A9N9FBS0</accession>
<dbReference type="OrthoDB" id="206452at2759"/>
<dbReference type="AlphaFoldDB" id="A0A9N9FBS0"/>